<dbReference type="PROSITE" id="PS50041">
    <property type="entry name" value="C_TYPE_LECTIN_2"/>
    <property type="match status" value="1"/>
</dbReference>
<evidence type="ECO:0000256" key="5">
    <source>
        <dbReference type="ARBA" id="ARBA00023157"/>
    </source>
</evidence>
<comment type="subcellular location">
    <subcellularLocation>
        <location evidence="1">Membrane</location>
        <topology evidence="1">Single-pass type II membrane protein</topology>
    </subcellularLocation>
</comment>
<comment type="caution">
    <text evidence="9">The sequence shown here is derived from an EMBL/GenBank/DDBJ whole genome shotgun (WGS) entry which is preliminary data.</text>
</comment>
<dbReference type="Gene3D" id="3.10.100.10">
    <property type="entry name" value="Mannose-Binding Protein A, subunit A"/>
    <property type="match status" value="1"/>
</dbReference>
<keyword evidence="4 7" id="KW-1133">Transmembrane helix</keyword>
<dbReference type="GO" id="GO:0042269">
    <property type="term" value="P:regulation of natural killer cell mediated cytotoxicity"/>
    <property type="evidence" value="ECO:0007669"/>
    <property type="project" value="TreeGrafter"/>
</dbReference>
<keyword evidence="5" id="KW-1015">Disulfide bond</keyword>
<keyword evidence="7" id="KW-0472">Membrane</keyword>
<evidence type="ECO:0000256" key="1">
    <source>
        <dbReference type="ARBA" id="ARBA00004606"/>
    </source>
</evidence>
<dbReference type="PANTHER" id="PTHR46784:SF1">
    <property type="entry name" value="KILLER CELL LECTIN-LIKE RECEPTOR SUBFAMILY B MEMBER 1"/>
    <property type="match status" value="1"/>
</dbReference>
<accession>A0AAD8D530</accession>
<dbReference type="GO" id="GO:0005886">
    <property type="term" value="C:plasma membrane"/>
    <property type="evidence" value="ECO:0007669"/>
    <property type="project" value="TreeGrafter"/>
</dbReference>
<sequence length="247" mass="27587">MREKAMEEEVTYADIKFSKIPGEEVTGVPDSAAASTPPAHRAVPPVQSSSRSSVTIALGAAVCVLLFAVIGMGIAILLCHNHSNPDDARKPLQQCTSDLSKYTNDIRKTLCVEPNTGKEAEPCELCPEGWKKGYNGSCYFISTQYASWNFANESCSKVGAHLAVIEDWEELKTMDSATRGSYYWIGLSRREGDWKWRWVDNTQLDEKKVSFTPNQYQHCASVYSGSLYPGYCQSVYQWICEREAVRV</sequence>
<dbReference type="InterPro" id="IPR033992">
    <property type="entry name" value="NKR-like_CTLD"/>
</dbReference>
<dbReference type="InterPro" id="IPR051527">
    <property type="entry name" value="KLR_subfamily_B"/>
</dbReference>
<dbReference type="GO" id="GO:0038023">
    <property type="term" value="F:signaling receptor activity"/>
    <property type="evidence" value="ECO:0007669"/>
    <property type="project" value="TreeGrafter"/>
</dbReference>
<dbReference type="Pfam" id="PF00059">
    <property type="entry name" value="Lectin_C"/>
    <property type="match status" value="1"/>
</dbReference>
<evidence type="ECO:0000313" key="9">
    <source>
        <dbReference type="EMBL" id="KAK1163358.1"/>
    </source>
</evidence>
<dbReference type="InterPro" id="IPR016187">
    <property type="entry name" value="CTDL_fold"/>
</dbReference>
<keyword evidence="9" id="KW-0675">Receptor</keyword>
<dbReference type="CDD" id="cd03593">
    <property type="entry name" value="CLECT_NK_receptors_like"/>
    <property type="match status" value="1"/>
</dbReference>
<name>A0AAD8D530_ACIOX</name>
<gene>
    <name evidence="9" type="primary">Asgr2</name>
    <name evidence="9" type="ORF">AOXY_G16829</name>
</gene>
<evidence type="ECO:0000256" key="6">
    <source>
        <dbReference type="SAM" id="MobiDB-lite"/>
    </source>
</evidence>
<keyword evidence="7" id="KW-0812">Transmembrane</keyword>
<keyword evidence="10" id="KW-1185">Reference proteome</keyword>
<keyword evidence="3" id="KW-0735">Signal-anchor</keyword>
<dbReference type="InterPro" id="IPR016186">
    <property type="entry name" value="C-type_lectin-like/link_sf"/>
</dbReference>
<protein>
    <submittedName>
        <fullName evidence="9">Killer cell lectin-like receptor subfamily B member 1B allele A isoform X1</fullName>
    </submittedName>
</protein>
<evidence type="ECO:0000256" key="4">
    <source>
        <dbReference type="ARBA" id="ARBA00022989"/>
    </source>
</evidence>
<organism evidence="9 10">
    <name type="scientific">Acipenser oxyrinchus oxyrinchus</name>
    <dbReference type="NCBI Taxonomy" id="40147"/>
    <lineage>
        <taxon>Eukaryota</taxon>
        <taxon>Metazoa</taxon>
        <taxon>Chordata</taxon>
        <taxon>Craniata</taxon>
        <taxon>Vertebrata</taxon>
        <taxon>Euteleostomi</taxon>
        <taxon>Actinopterygii</taxon>
        <taxon>Chondrostei</taxon>
        <taxon>Acipenseriformes</taxon>
        <taxon>Acipenseridae</taxon>
        <taxon>Acipenser</taxon>
    </lineage>
</organism>
<dbReference type="GO" id="GO:0030246">
    <property type="term" value="F:carbohydrate binding"/>
    <property type="evidence" value="ECO:0007669"/>
    <property type="project" value="UniProtKB-KW"/>
</dbReference>
<feature type="domain" description="C-type lectin" evidence="8">
    <location>
        <begin position="134"/>
        <end position="241"/>
    </location>
</feature>
<evidence type="ECO:0000259" key="8">
    <source>
        <dbReference type="PROSITE" id="PS50041"/>
    </source>
</evidence>
<dbReference type="EMBL" id="JAGXEW010000015">
    <property type="protein sequence ID" value="KAK1163358.1"/>
    <property type="molecule type" value="Genomic_DNA"/>
</dbReference>
<dbReference type="GO" id="GO:0009986">
    <property type="term" value="C:cell surface"/>
    <property type="evidence" value="ECO:0007669"/>
    <property type="project" value="TreeGrafter"/>
</dbReference>
<dbReference type="InterPro" id="IPR001304">
    <property type="entry name" value="C-type_lectin-like"/>
</dbReference>
<evidence type="ECO:0000256" key="7">
    <source>
        <dbReference type="SAM" id="Phobius"/>
    </source>
</evidence>
<dbReference type="SMART" id="SM00034">
    <property type="entry name" value="CLECT"/>
    <property type="match status" value="1"/>
</dbReference>
<dbReference type="Proteomes" id="UP001230051">
    <property type="component" value="Unassembled WGS sequence"/>
</dbReference>
<dbReference type="PANTHER" id="PTHR46784">
    <property type="entry name" value="KILLER CELL LECTIN-LIKE RECEPTOR SUBFAMILY B MEMBER 1"/>
    <property type="match status" value="1"/>
</dbReference>
<proteinExistence type="predicted"/>
<dbReference type="AlphaFoldDB" id="A0AAD8D530"/>
<evidence type="ECO:0000313" key="10">
    <source>
        <dbReference type="Proteomes" id="UP001230051"/>
    </source>
</evidence>
<dbReference type="SUPFAM" id="SSF56436">
    <property type="entry name" value="C-type lectin-like"/>
    <property type="match status" value="1"/>
</dbReference>
<keyword evidence="2" id="KW-0430">Lectin</keyword>
<reference evidence="9" key="1">
    <citation type="submission" date="2022-02" db="EMBL/GenBank/DDBJ databases">
        <title>Atlantic sturgeon de novo genome assembly.</title>
        <authorList>
            <person name="Stock M."/>
            <person name="Klopp C."/>
            <person name="Guiguen Y."/>
            <person name="Cabau C."/>
            <person name="Parinello H."/>
            <person name="Santidrian Yebra-Pimentel E."/>
            <person name="Kuhl H."/>
            <person name="Dirks R.P."/>
            <person name="Guessner J."/>
            <person name="Wuertz S."/>
            <person name="Du K."/>
            <person name="Schartl M."/>
        </authorList>
    </citation>
    <scope>NUCLEOTIDE SEQUENCE</scope>
    <source>
        <strain evidence="9">STURGEONOMICS-FGT-2020</strain>
        <tissue evidence="9">Whole blood</tissue>
    </source>
</reference>
<evidence type="ECO:0000256" key="3">
    <source>
        <dbReference type="ARBA" id="ARBA00022968"/>
    </source>
</evidence>
<evidence type="ECO:0000256" key="2">
    <source>
        <dbReference type="ARBA" id="ARBA00022734"/>
    </source>
</evidence>
<feature type="region of interest" description="Disordered" evidence="6">
    <location>
        <begin position="27"/>
        <end position="46"/>
    </location>
</feature>
<feature type="transmembrane region" description="Helical" evidence="7">
    <location>
        <begin position="56"/>
        <end position="78"/>
    </location>
</feature>